<dbReference type="PANTHER" id="PTHR13165">
    <property type="entry name" value="ARSENITE-RESISTANCE PROTEIN 2"/>
    <property type="match status" value="1"/>
</dbReference>
<evidence type="ECO:0000256" key="2">
    <source>
        <dbReference type="ARBA" id="ARBA00005407"/>
    </source>
</evidence>
<dbReference type="FunCoup" id="U5GMN3">
    <property type="interactions" value="5189"/>
</dbReference>
<dbReference type="Pfam" id="PF12066">
    <property type="entry name" value="SERRATE_Ars2_N"/>
    <property type="match status" value="1"/>
</dbReference>
<evidence type="ECO:0000256" key="1">
    <source>
        <dbReference type="ARBA" id="ARBA00004123"/>
    </source>
</evidence>
<proteinExistence type="inferred from homology"/>
<dbReference type="STRING" id="3694.U5GMN3"/>
<dbReference type="InterPro" id="IPR013087">
    <property type="entry name" value="Znf_C2H2_type"/>
</dbReference>
<accession>U5GMN3</accession>
<evidence type="ECO:0000259" key="4">
    <source>
        <dbReference type="PROSITE" id="PS00028"/>
    </source>
</evidence>
<dbReference type="InParanoid" id="U5GMN3"/>
<dbReference type="InterPro" id="IPR007042">
    <property type="entry name" value="SERRATE/Ars2_C"/>
</dbReference>
<dbReference type="OrthoDB" id="342064at2759"/>
<evidence type="ECO:0000313" key="5">
    <source>
        <dbReference type="EMBL" id="PNT42114.2"/>
    </source>
</evidence>
<dbReference type="GO" id="GO:0016604">
    <property type="term" value="C:nuclear body"/>
    <property type="evidence" value="ECO:0000318"/>
    <property type="project" value="GO_Central"/>
</dbReference>
<dbReference type="PROSITE" id="PS00028">
    <property type="entry name" value="ZINC_FINGER_C2H2_1"/>
    <property type="match status" value="1"/>
</dbReference>
<reference evidence="5 6" key="1">
    <citation type="journal article" date="2006" name="Science">
        <title>The genome of black cottonwood, Populus trichocarpa (Torr. &amp; Gray).</title>
        <authorList>
            <person name="Tuskan G.A."/>
            <person name="Difazio S."/>
            <person name="Jansson S."/>
            <person name="Bohlmann J."/>
            <person name="Grigoriev I."/>
            <person name="Hellsten U."/>
            <person name="Putnam N."/>
            <person name="Ralph S."/>
            <person name="Rombauts S."/>
            <person name="Salamov A."/>
            <person name="Schein J."/>
            <person name="Sterck L."/>
            <person name="Aerts A."/>
            <person name="Bhalerao R.R."/>
            <person name="Bhalerao R.P."/>
            <person name="Blaudez D."/>
            <person name="Boerjan W."/>
            <person name="Brun A."/>
            <person name="Brunner A."/>
            <person name="Busov V."/>
            <person name="Campbell M."/>
            <person name="Carlson J."/>
            <person name="Chalot M."/>
            <person name="Chapman J."/>
            <person name="Chen G.L."/>
            <person name="Cooper D."/>
            <person name="Coutinho P.M."/>
            <person name="Couturier J."/>
            <person name="Covert S."/>
            <person name="Cronk Q."/>
            <person name="Cunningham R."/>
            <person name="Davis J."/>
            <person name="Degroeve S."/>
            <person name="Dejardin A."/>
            <person name="Depamphilis C."/>
            <person name="Detter J."/>
            <person name="Dirks B."/>
            <person name="Dubchak I."/>
            <person name="Duplessis S."/>
            <person name="Ehlting J."/>
            <person name="Ellis B."/>
            <person name="Gendler K."/>
            <person name="Goodstein D."/>
            <person name="Gribskov M."/>
            <person name="Grimwood J."/>
            <person name="Groover A."/>
            <person name="Gunter L."/>
            <person name="Hamberger B."/>
            <person name="Heinze B."/>
            <person name="Helariutta Y."/>
            <person name="Henrissat B."/>
            <person name="Holligan D."/>
            <person name="Holt R."/>
            <person name="Huang W."/>
            <person name="Islam-Faridi N."/>
            <person name="Jones S."/>
            <person name="Jones-Rhoades M."/>
            <person name="Jorgensen R."/>
            <person name="Joshi C."/>
            <person name="Kangasjarvi J."/>
            <person name="Karlsson J."/>
            <person name="Kelleher C."/>
            <person name="Kirkpatrick R."/>
            <person name="Kirst M."/>
            <person name="Kohler A."/>
            <person name="Kalluri U."/>
            <person name="Larimer F."/>
            <person name="Leebens-Mack J."/>
            <person name="Leple J.C."/>
            <person name="Locascio P."/>
            <person name="Lou Y."/>
            <person name="Lucas S."/>
            <person name="Martin F."/>
            <person name="Montanini B."/>
            <person name="Napoli C."/>
            <person name="Nelson D.R."/>
            <person name="Nelson C."/>
            <person name="Nieminen K."/>
            <person name="Nilsson O."/>
            <person name="Pereda V."/>
            <person name="Peter G."/>
            <person name="Philippe R."/>
            <person name="Pilate G."/>
            <person name="Poliakov A."/>
            <person name="Razumovskaya J."/>
            <person name="Richardson P."/>
            <person name="Rinaldi C."/>
            <person name="Ritland K."/>
            <person name="Rouze P."/>
            <person name="Ryaboy D."/>
            <person name="Schmutz J."/>
            <person name="Schrader J."/>
            <person name="Segerman B."/>
            <person name="Shin H."/>
            <person name="Siddiqui A."/>
            <person name="Sterky F."/>
            <person name="Terry A."/>
            <person name="Tsai C.J."/>
            <person name="Uberbacher E."/>
            <person name="Unneberg P."/>
            <person name="Vahala J."/>
            <person name="Wall K."/>
            <person name="Wessler S."/>
            <person name="Yang G."/>
            <person name="Yin T."/>
            <person name="Douglas C."/>
            <person name="Marra M."/>
            <person name="Sandberg G."/>
            <person name="Van de Peer Y."/>
            <person name="Rokhsar D."/>
        </authorList>
    </citation>
    <scope>NUCLEOTIDE SEQUENCE [LARGE SCALE GENOMIC DNA]</scope>
    <source>
        <strain evidence="6">cv. Nisqually</strain>
    </source>
</reference>
<dbReference type="AlphaFoldDB" id="U5GMN3"/>
<dbReference type="KEGG" id="pop:18098063"/>
<sequence length="771" mass="86385">MGASSSKIEEDKALQLCRERRKFVRQALDGRCSLAAAHVTYIQSLGSTGTALRKFVEPEVPIESSLYISTNATPEPPALTEKSLSHFSVSSQSLSHPVDAAENFSPSPSPPSSSQVQAHHMKFRGFSSKTIEEKPPVVVTGTVTSSSTPQNTTPRSTEKHETSQFDDSSVPPGTTQWDYFEPFQPIDHQFSFQDRMQLNHGFDSADDLRQLREEYGIPDLEDEGEKASFHEIAESEGSEDEFDDPPVDTLVRSFENLNRVHDHVAPSASQITPSASGAASDTELLNGKKGNSPGLLPLRTPSAAVSVSADRQKTPMKEDQSKNKVSPKDFFSSIKDIEYLFVKASDSGKEVPRMLEANKLHFRPVVPGKENGSVASTFFKACLSCGEDPSQVQEEPAQNDLKYLPWHRTTSSRSSSSRTPLGLNAKDDSGDPVGNLFDNFCMISGSHASTLDRLYAWERKLYEEVKASEMVRREYDMNCKVLRQLESNGKSLHNVKIDKTRAIVKDLHSRIRVALHRIDSISKRIEELRDKELQPQLEELIDGLSRMWEVMFECHKLQFNIITTAYNNCNAELSIQSESHRQVTVHLEKELSSLSSSFTKWIGAQISYLQAINSWLFKCVFFPSKPAKRKRRQPEPSTTLRYFGPPVYVTCGVWLDKLQTLPAKEVAESIKGLAAETARFLPRQEKNQGKNANLSSWKADNGSDSAVNMLRDEALEDCILGFKHFRSSLEGFLGQLHKFAEDSVKMYAELEKEIQDTKSNYERVKSQQQVA</sequence>
<dbReference type="InterPro" id="IPR039727">
    <property type="entry name" value="SE/Ars2"/>
</dbReference>
<organism evidence="5 6">
    <name type="scientific">Populus trichocarpa</name>
    <name type="common">Western balsam poplar</name>
    <name type="synonym">Populus balsamifera subsp. trichocarpa</name>
    <dbReference type="NCBI Taxonomy" id="3694"/>
    <lineage>
        <taxon>Eukaryota</taxon>
        <taxon>Viridiplantae</taxon>
        <taxon>Streptophyta</taxon>
        <taxon>Embryophyta</taxon>
        <taxon>Tracheophyta</taxon>
        <taxon>Spermatophyta</taxon>
        <taxon>Magnoliopsida</taxon>
        <taxon>eudicotyledons</taxon>
        <taxon>Gunneridae</taxon>
        <taxon>Pentapetalae</taxon>
        <taxon>rosids</taxon>
        <taxon>fabids</taxon>
        <taxon>Malpighiales</taxon>
        <taxon>Salicaceae</taxon>
        <taxon>Saliceae</taxon>
        <taxon>Populus</taxon>
    </lineage>
</organism>
<keyword evidence="6" id="KW-1185">Reference proteome</keyword>
<comment type="subcellular location">
    <subcellularLocation>
        <location evidence="1">Nucleus</location>
    </subcellularLocation>
</comment>
<gene>
    <name evidence="5" type="ORF">POPTR_004G197700v4</name>
</gene>
<evidence type="ECO:0000256" key="3">
    <source>
        <dbReference type="ARBA" id="ARBA00023242"/>
    </source>
</evidence>
<keyword evidence="3" id="KW-0539">Nucleus</keyword>
<dbReference type="InterPro" id="IPR021933">
    <property type="entry name" value="SERRATE/Ars2_N"/>
</dbReference>
<comment type="caution">
    <text evidence="5">The sequence shown here is derived from an EMBL/GenBank/DDBJ whole genome shotgun (WGS) entry which is preliminary data.</text>
</comment>
<evidence type="ECO:0000313" key="6">
    <source>
        <dbReference type="Proteomes" id="UP000006729"/>
    </source>
</evidence>
<comment type="similarity">
    <text evidence="2">Belongs to the ARS2 family.</text>
</comment>
<dbReference type="ExpressionAtlas" id="U5GMN3">
    <property type="expression patterns" value="baseline and differential"/>
</dbReference>
<protein>
    <recommendedName>
        <fullName evidence="4">C2H2-type domain-containing protein</fullName>
    </recommendedName>
</protein>
<dbReference type="EMBL" id="CM009293">
    <property type="protein sequence ID" value="PNT42114.2"/>
    <property type="molecule type" value="Genomic_DNA"/>
</dbReference>
<dbReference type="HOGENOM" id="CLU_021946_0_0_1"/>
<dbReference type="eggNOG" id="KOG2295">
    <property type="taxonomic scope" value="Eukaryota"/>
</dbReference>
<dbReference type="PANTHER" id="PTHR13165:SF0">
    <property type="entry name" value="SERRATE RNA EFFECTOR MOLECULE HOMOLOG"/>
    <property type="match status" value="1"/>
</dbReference>
<name>U5GMN3_POPTR</name>
<dbReference type="Proteomes" id="UP000006729">
    <property type="component" value="Chromosome 4"/>
</dbReference>
<dbReference type="GO" id="GO:0031053">
    <property type="term" value="P:primary miRNA processing"/>
    <property type="evidence" value="ECO:0000318"/>
    <property type="project" value="GO_Central"/>
</dbReference>
<dbReference type="Pfam" id="PF04959">
    <property type="entry name" value="ARS2"/>
    <property type="match status" value="1"/>
</dbReference>